<reference evidence="1" key="1">
    <citation type="submission" date="2020-05" db="EMBL/GenBank/DDBJ databases">
        <title>Mycena genomes resolve the evolution of fungal bioluminescence.</title>
        <authorList>
            <person name="Tsai I.J."/>
        </authorList>
    </citation>
    <scope>NUCLEOTIDE SEQUENCE</scope>
    <source>
        <strain evidence="1">160909Yilan</strain>
    </source>
</reference>
<accession>A0A8H6XRT6</accession>
<keyword evidence="2" id="KW-1185">Reference proteome</keyword>
<evidence type="ECO:0000313" key="2">
    <source>
        <dbReference type="Proteomes" id="UP000623467"/>
    </source>
</evidence>
<dbReference type="SUPFAM" id="SSF56801">
    <property type="entry name" value="Acetyl-CoA synthetase-like"/>
    <property type="match status" value="1"/>
</dbReference>
<dbReference type="Proteomes" id="UP000623467">
    <property type="component" value="Unassembled WGS sequence"/>
</dbReference>
<proteinExistence type="predicted"/>
<comment type="caution">
    <text evidence="1">The sequence shown here is derived from an EMBL/GenBank/DDBJ whole genome shotgun (WGS) entry which is preliminary data.</text>
</comment>
<dbReference type="AlphaFoldDB" id="A0A8H6XRT6"/>
<dbReference type="Gene3D" id="3.40.50.980">
    <property type="match status" value="1"/>
</dbReference>
<evidence type="ECO:0000313" key="1">
    <source>
        <dbReference type="EMBL" id="KAF7346328.1"/>
    </source>
</evidence>
<dbReference type="EMBL" id="JACAZH010000019">
    <property type="protein sequence ID" value="KAF7346328.1"/>
    <property type="molecule type" value="Genomic_DNA"/>
</dbReference>
<protein>
    <submittedName>
        <fullName evidence="1">Nonribosomal peptide synthetase 12</fullName>
    </submittedName>
</protein>
<organism evidence="1 2">
    <name type="scientific">Mycena sanguinolenta</name>
    <dbReference type="NCBI Taxonomy" id="230812"/>
    <lineage>
        <taxon>Eukaryota</taxon>
        <taxon>Fungi</taxon>
        <taxon>Dikarya</taxon>
        <taxon>Basidiomycota</taxon>
        <taxon>Agaricomycotina</taxon>
        <taxon>Agaricomycetes</taxon>
        <taxon>Agaricomycetidae</taxon>
        <taxon>Agaricales</taxon>
        <taxon>Marasmiineae</taxon>
        <taxon>Mycenaceae</taxon>
        <taxon>Mycena</taxon>
    </lineage>
</organism>
<sequence length="102" mass="11125">MQADSPVVVCLAPENLGMAPGVRVPQLMNIAFDMAAWVRFWEILGSLCNGATLVLRGQTSKEWCAAMRLVDIVIGTHRRFAVAGEACSGAIADSWAEHTRFY</sequence>
<dbReference type="OrthoDB" id="2793207at2759"/>
<gene>
    <name evidence="1" type="ORF">MSAN_01860500</name>
</gene>
<name>A0A8H6XRT6_9AGAR</name>